<dbReference type="InterPro" id="IPR011527">
    <property type="entry name" value="ABC1_TM_dom"/>
</dbReference>
<dbReference type="Proteomes" id="UP000039046">
    <property type="component" value="Unassembled WGS sequence"/>
</dbReference>
<evidence type="ECO:0000256" key="1">
    <source>
        <dbReference type="ARBA" id="ARBA00022448"/>
    </source>
</evidence>
<keyword evidence="1" id="KW-0813">Transport</keyword>
<dbReference type="GO" id="GO:0016020">
    <property type="term" value="C:membrane"/>
    <property type="evidence" value="ECO:0007669"/>
    <property type="project" value="InterPro"/>
</dbReference>
<dbReference type="HOGENOM" id="CLU_814285_0_0_1"/>
<dbReference type="Gene3D" id="1.20.1560.10">
    <property type="entry name" value="ABC transporter type 1, transmembrane domain"/>
    <property type="match status" value="1"/>
</dbReference>
<evidence type="ECO:0000256" key="5">
    <source>
        <dbReference type="ARBA" id="ARBA00022989"/>
    </source>
</evidence>
<gene>
    <name evidence="9" type="ORF">VHEMI04328</name>
</gene>
<dbReference type="InterPro" id="IPR050173">
    <property type="entry name" value="ABC_transporter_C-like"/>
</dbReference>
<keyword evidence="10" id="KW-1185">Reference proteome</keyword>
<feature type="transmembrane region" description="Helical" evidence="7">
    <location>
        <begin position="144"/>
        <end position="161"/>
    </location>
</feature>
<keyword evidence="3" id="KW-0547">Nucleotide-binding</keyword>
<dbReference type="PANTHER" id="PTHR24223:SF399">
    <property type="entry name" value="ABC TRANSPORTER ATNG"/>
    <property type="match status" value="1"/>
</dbReference>
<feature type="domain" description="ABC transmembrane type-1" evidence="8">
    <location>
        <begin position="108"/>
        <end position="341"/>
    </location>
</feature>
<feature type="transmembrane region" description="Helical" evidence="7">
    <location>
        <begin position="220"/>
        <end position="240"/>
    </location>
</feature>
<feature type="transmembrane region" description="Helical" evidence="7">
    <location>
        <begin position="99"/>
        <end position="124"/>
    </location>
</feature>
<reference evidence="9 10" key="1">
    <citation type="journal article" date="2015" name="Genome Announc.">
        <title>Draft Genome Sequence and Gene Annotation of the Entomopathogenic Fungus Verticillium hemipterigenum.</title>
        <authorList>
            <person name="Horn F."/>
            <person name="Habel A."/>
            <person name="Scharf D.H."/>
            <person name="Dworschak J."/>
            <person name="Brakhage A.A."/>
            <person name="Guthke R."/>
            <person name="Hertweck C."/>
            <person name="Linde J."/>
        </authorList>
    </citation>
    <scope>NUCLEOTIDE SEQUENCE [LARGE SCALE GENOMIC DNA]</scope>
</reference>
<feature type="transmembrane region" description="Helical" evidence="7">
    <location>
        <begin position="246"/>
        <end position="265"/>
    </location>
</feature>
<dbReference type="STRING" id="1531966.A0A0A1TDY3"/>
<evidence type="ECO:0000313" key="9">
    <source>
        <dbReference type="EMBL" id="CEJ87176.1"/>
    </source>
</evidence>
<dbReference type="EMBL" id="CDHN01000002">
    <property type="protein sequence ID" value="CEJ87176.1"/>
    <property type="molecule type" value="Genomic_DNA"/>
</dbReference>
<evidence type="ECO:0000259" key="8">
    <source>
        <dbReference type="PROSITE" id="PS50929"/>
    </source>
</evidence>
<organism evidence="9 10">
    <name type="scientific">[Torrubiella] hemipterigena</name>
    <dbReference type="NCBI Taxonomy" id="1531966"/>
    <lineage>
        <taxon>Eukaryota</taxon>
        <taxon>Fungi</taxon>
        <taxon>Dikarya</taxon>
        <taxon>Ascomycota</taxon>
        <taxon>Pezizomycotina</taxon>
        <taxon>Sordariomycetes</taxon>
        <taxon>Hypocreomycetidae</taxon>
        <taxon>Hypocreales</taxon>
        <taxon>Clavicipitaceae</taxon>
        <taxon>Clavicipitaceae incertae sedis</taxon>
        <taxon>'Torrubiella' clade</taxon>
    </lineage>
</organism>
<keyword evidence="2 7" id="KW-0812">Transmembrane</keyword>
<protein>
    <recommendedName>
        <fullName evidence="8">ABC transmembrane type-1 domain-containing protein</fullName>
    </recommendedName>
</protein>
<dbReference type="PANTHER" id="PTHR24223">
    <property type="entry name" value="ATP-BINDING CASSETTE SUB-FAMILY C"/>
    <property type="match status" value="1"/>
</dbReference>
<dbReference type="AlphaFoldDB" id="A0A0A1TDY3"/>
<keyword evidence="5 7" id="KW-1133">Transmembrane helix</keyword>
<dbReference type="GO" id="GO:0005524">
    <property type="term" value="F:ATP binding"/>
    <property type="evidence" value="ECO:0007669"/>
    <property type="project" value="UniProtKB-KW"/>
</dbReference>
<dbReference type="PROSITE" id="PS50929">
    <property type="entry name" value="ABC_TM1F"/>
    <property type="match status" value="1"/>
</dbReference>
<evidence type="ECO:0000256" key="3">
    <source>
        <dbReference type="ARBA" id="ARBA00022741"/>
    </source>
</evidence>
<dbReference type="Pfam" id="PF00664">
    <property type="entry name" value="ABC_membrane"/>
    <property type="match status" value="1"/>
</dbReference>
<dbReference type="InterPro" id="IPR036640">
    <property type="entry name" value="ABC1_TM_sf"/>
</dbReference>
<evidence type="ECO:0000256" key="4">
    <source>
        <dbReference type="ARBA" id="ARBA00022840"/>
    </source>
</evidence>
<sequence length="341" mass="37297">MALAALQTCVLVVTVTIVVVWEILISRELSADRSDGTVQLYEEAAGTLSKICLAWVIPLAAAAKKVGVTEDTLKRISLHPDASYRLNERGEAPFTDREFFWRSVGTIIISTLFAAALSGLSLVQPLIVSSIVDCLDNDNPVSKGVWLVLAMFFAQFGLAILQSQTYAVLNKWAMGVRAYLTVQIALRSFQPQPPSCGWVDARGKAIVLISKDGTAVRNGIIIITRVFVSVIVIAVGSFMLCTQIGLAFLSPLLTALALTAVAIWIGKYAAGRRKRTLEATDRRIQVMEEFLSNFRSIRFGNLQNQFLKRTTAAREDEIDAAVSYQKLDSVLSITSSFLLSC</sequence>
<evidence type="ECO:0000256" key="7">
    <source>
        <dbReference type="SAM" id="Phobius"/>
    </source>
</evidence>
<dbReference type="GO" id="GO:0140359">
    <property type="term" value="F:ABC-type transporter activity"/>
    <property type="evidence" value="ECO:0007669"/>
    <property type="project" value="InterPro"/>
</dbReference>
<keyword evidence="4" id="KW-0067">ATP-binding</keyword>
<dbReference type="SUPFAM" id="SSF90123">
    <property type="entry name" value="ABC transporter transmembrane region"/>
    <property type="match status" value="1"/>
</dbReference>
<evidence type="ECO:0000313" key="10">
    <source>
        <dbReference type="Proteomes" id="UP000039046"/>
    </source>
</evidence>
<proteinExistence type="predicted"/>
<evidence type="ECO:0000256" key="2">
    <source>
        <dbReference type="ARBA" id="ARBA00022692"/>
    </source>
</evidence>
<accession>A0A0A1TDY3</accession>
<feature type="transmembrane region" description="Helical" evidence="7">
    <location>
        <begin position="6"/>
        <end position="25"/>
    </location>
</feature>
<name>A0A0A1TDY3_9HYPO</name>
<keyword evidence="6 7" id="KW-0472">Membrane</keyword>
<evidence type="ECO:0000256" key="6">
    <source>
        <dbReference type="ARBA" id="ARBA00023136"/>
    </source>
</evidence>